<protein>
    <submittedName>
        <fullName evidence="1">Uncharacterized protein</fullName>
    </submittedName>
</protein>
<gene>
    <name evidence="1" type="ORF">GCM10022289_30620</name>
</gene>
<keyword evidence="2" id="KW-1185">Reference proteome</keyword>
<accession>A0ABP8BIH1</accession>
<organism evidence="1 2">
    <name type="scientific">Pedobacter jeongneungensis</name>
    <dbReference type="NCBI Taxonomy" id="947309"/>
    <lineage>
        <taxon>Bacteria</taxon>
        <taxon>Pseudomonadati</taxon>
        <taxon>Bacteroidota</taxon>
        <taxon>Sphingobacteriia</taxon>
        <taxon>Sphingobacteriales</taxon>
        <taxon>Sphingobacteriaceae</taxon>
        <taxon>Pedobacter</taxon>
    </lineage>
</organism>
<evidence type="ECO:0000313" key="2">
    <source>
        <dbReference type="Proteomes" id="UP001501772"/>
    </source>
</evidence>
<dbReference type="EMBL" id="BAABBY010000007">
    <property type="protein sequence ID" value="GAA4207749.1"/>
    <property type="molecule type" value="Genomic_DNA"/>
</dbReference>
<proteinExistence type="predicted"/>
<reference evidence="2" key="1">
    <citation type="journal article" date="2019" name="Int. J. Syst. Evol. Microbiol.">
        <title>The Global Catalogue of Microorganisms (GCM) 10K type strain sequencing project: providing services to taxonomists for standard genome sequencing and annotation.</title>
        <authorList>
            <consortium name="The Broad Institute Genomics Platform"/>
            <consortium name="The Broad Institute Genome Sequencing Center for Infectious Disease"/>
            <person name="Wu L."/>
            <person name="Ma J."/>
        </authorList>
    </citation>
    <scope>NUCLEOTIDE SEQUENCE [LARGE SCALE GENOMIC DNA]</scope>
    <source>
        <strain evidence="2">JCM 17626</strain>
    </source>
</reference>
<evidence type="ECO:0000313" key="1">
    <source>
        <dbReference type="EMBL" id="GAA4207749.1"/>
    </source>
</evidence>
<sequence>MEIKSRLILSLKQIYTDGASKMKNIRKHELEKITDLYASIIFKKIMFEYG</sequence>
<name>A0ABP8BIH1_9SPHI</name>
<dbReference type="Proteomes" id="UP001501772">
    <property type="component" value="Unassembled WGS sequence"/>
</dbReference>
<comment type="caution">
    <text evidence="1">The sequence shown here is derived from an EMBL/GenBank/DDBJ whole genome shotgun (WGS) entry which is preliminary data.</text>
</comment>